<evidence type="ECO:0000313" key="3">
    <source>
        <dbReference type="Proteomes" id="UP000029843"/>
    </source>
</evidence>
<keyword evidence="1" id="KW-0472">Membrane</keyword>
<dbReference type="RefSeq" id="WP_033095380.1">
    <property type="nucleotide sequence ID" value="NZ_JQED01000055.1"/>
</dbReference>
<feature type="transmembrane region" description="Helical" evidence="1">
    <location>
        <begin position="517"/>
        <end position="535"/>
    </location>
</feature>
<keyword evidence="1" id="KW-1133">Transmembrane helix</keyword>
<dbReference type="SUPFAM" id="SSF102405">
    <property type="entry name" value="MCP/YpsA-like"/>
    <property type="match status" value="1"/>
</dbReference>
<name>A0A099K944_COLPS</name>
<feature type="transmembrane region" description="Helical" evidence="1">
    <location>
        <begin position="348"/>
        <end position="365"/>
    </location>
</feature>
<proteinExistence type="predicted"/>
<sequence length="600" mass="67534">MRTDSTGNIPFILGVTGHRDLFTSTENSPEVLKEQVKQALISWQKRLGPDTPIWLLSGLAEGADLLVAETVLDLQSEGQNILLLACLPMPEPAFRQDFITSDVLSGYVDIIERITNSKNKLFELKNPLSAKEFDTAINDREFGVLRSALYLNQSLFVAKYCNVLLALWDGHESKGPGGTADAVQYKLGNTPSWPENIIVDENLLPASDFDGQVSGIVHHIIVTRKTDSPKLAELTEFTSIEAGIGKLYSSVGQSKSKNILNDLIVHEFQLMLDEMTFYNQIAKNHPCGSSEHNESLFSTEAIFAKADSIAIANQSKYRNNVKAFFTIITPGFIAYELAGNYIDQLSSVYILLVVLVAMLGSWLLIKHVKKNDHKWQYQLARGVAETIRIREFLNIANVEPTAEPLIPRRFRENLPLLNHVIQLTEIQWWDKNYQSSPESIKNIWLDEQIKFLDSRLVLSANSFSELLYKRPRYAAHLCSKSASFSFYTAVVFGVILLLNLSAFYFAGFDFFSSLNGALMYIVQYGLMLAGIVVLWSEIAGYESTSLGYNSLKTLYERATILFEETPDRSSKKMLLELAKEAVFEHVTWTRSEMASDLKEK</sequence>
<evidence type="ECO:0000256" key="1">
    <source>
        <dbReference type="SAM" id="Phobius"/>
    </source>
</evidence>
<feature type="transmembrane region" description="Helical" evidence="1">
    <location>
        <begin position="323"/>
        <end position="342"/>
    </location>
</feature>
<dbReference type="Gene3D" id="3.40.50.450">
    <property type="match status" value="1"/>
</dbReference>
<gene>
    <name evidence="2" type="ORF">ND2E_0293</name>
</gene>
<dbReference type="EMBL" id="JQED01000055">
    <property type="protein sequence ID" value="KGJ86886.1"/>
    <property type="molecule type" value="Genomic_DNA"/>
</dbReference>
<organism evidence="2 3">
    <name type="scientific">Colwellia psychrerythraea</name>
    <name type="common">Vibrio psychroerythus</name>
    <dbReference type="NCBI Taxonomy" id="28229"/>
    <lineage>
        <taxon>Bacteria</taxon>
        <taxon>Pseudomonadati</taxon>
        <taxon>Pseudomonadota</taxon>
        <taxon>Gammaproteobacteria</taxon>
        <taxon>Alteromonadales</taxon>
        <taxon>Colwelliaceae</taxon>
        <taxon>Colwellia</taxon>
    </lineage>
</organism>
<protein>
    <recommendedName>
        <fullName evidence="4">SMODS and SLOG-associating 2TM effector domain-containing protein</fullName>
    </recommendedName>
</protein>
<dbReference type="AlphaFoldDB" id="A0A099K944"/>
<evidence type="ECO:0000313" key="2">
    <source>
        <dbReference type="EMBL" id="KGJ86886.1"/>
    </source>
</evidence>
<keyword evidence="1" id="KW-0812">Transmembrane</keyword>
<evidence type="ECO:0008006" key="4">
    <source>
        <dbReference type="Google" id="ProtNLM"/>
    </source>
</evidence>
<accession>A0A099K944</accession>
<dbReference type="PATRIC" id="fig|28229.4.peg.3771"/>
<dbReference type="Proteomes" id="UP000029843">
    <property type="component" value="Unassembled WGS sequence"/>
</dbReference>
<reference evidence="2 3" key="1">
    <citation type="submission" date="2014-08" db="EMBL/GenBank/DDBJ databases">
        <title>Genomic and Phenotypic Diversity of Colwellia psychrerythraea strains from Disparate Marine Basins.</title>
        <authorList>
            <person name="Techtmann S.M."/>
            <person name="Stelling S.C."/>
            <person name="Utturkar S.M."/>
            <person name="Alshibli N."/>
            <person name="Harris A."/>
            <person name="Brown S.D."/>
            <person name="Hazen T.C."/>
        </authorList>
    </citation>
    <scope>NUCLEOTIDE SEQUENCE [LARGE SCALE GENOMIC DNA]</scope>
    <source>
        <strain evidence="2 3">ND2E</strain>
    </source>
</reference>
<dbReference type="OrthoDB" id="9150973at2"/>
<comment type="caution">
    <text evidence="2">The sequence shown here is derived from an EMBL/GenBank/DDBJ whole genome shotgun (WGS) entry which is preliminary data.</text>
</comment>
<feature type="transmembrane region" description="Helical" evidence="1">
    <location>
        <begin position="484"/>
        <end position="505"/>
    </location>
</feature>